<dbReference type="Proteomes" id="UP000710440">
    <property type="component" value="Unassembled WGS sequence"/>
</dbReference>
<keyword evidence="3" id="KW-1185">Reference proteome</keyword>
<dbReference type="GeneID" id="66931240"/>
<evidence type="ECO:0000256" key="1">
    <source>
        <dbReference type="SAM" id="Coils"/>
    </source>
</evidence>
<comment type="caution">
    <text evidence="2">The sequence shown here is derived from an EMBL/GenBank/DDBJ whole genome shotgun (WGS) entry which is preliminary data.</text>
</comment>
<protein>
    <recommendedName>
        <fullName evidence="4">Metallo-beta-lactamase domain-containing protein</fullName>
    </recommendedName>
</protein>
<dbReference type="OrthoDB" id="3259037at2759"/>
<evidence type="ECO:0008006" key="4">
    <source>
        <dbReference type="Google" id="ProtNLM"/>
    </source>
</evidence>
<dbReference type="InterPro" id="IPR052159">
    <property type="entry name" value="Competence_DNA_uptake"/>
</dbReference>
<dbReference type="PANTHER" id="PTHR30619:SF1">
    <property type="entry name" value="RECOMBINATION PROTEIN 2"/>
    <property type="match status" value="1"/>
</dbReference>
<name>A0A9P3C7P7_ASPVI</name>
<proteinExistence type="predicted"/>
<dbReference type="EMBL" id="BOPL01000014">
    <property type="protein sequence ID" value="GIK07592.1"/>
    <property type="molecule type" value="Genomic_DNA"/>
</dbReference>
<gene>
    <name evidence="2" type="ORF">Aspvir_003258</name>
</gene>
<accession>A0A9P3C7P7</accession>
<dbReference type="RefSeq" id="XP_043130778.1">
    <property type="nucleotide sequence ID" value="XM_043274843.1"/>
</dbReference>
<evidence type="ECO:0000313" key="3">
    <source>
        <dbReference type="Proteomes" id="UP000710440"/>
    </source>
</evidence>
<dbReference type="InterPro" id="IPR036866">
    <property type="entry name" value="RibonucZ/Hydroxyglut_hydro"/>
</dbReference>
<reference evidence="2 3" key="1">
    <citation type="submission" date="2021-02" db="EMBL/GenBank/DDBJ databases">
        <title>Pan-genome distribution and transcriptional activeness of fungal secondary metabolism genes in Aspergillus section Fumigati.</title>
        <authorList>
            <person name="Takahashi H."/>
            <person name="Umemura M."/>
            <person name="Ninomiya A."/>
            <person name="Kusuya Y."/>
            <person name="Urayama S."/>
            <person name="Shimizu M."/>
            <person name="Watanabe A."/>
            <person name="Kamei K."/>
            <person name="Yaguchi T."/>
            <person name="Hagiwara D."/>
        </authorList>
    </citation>
    <scope>NUCLEOTIDE SEQUENCE [LARGE SCALE GENOMIC DNA]</scope>
    <source>
        <strain evidence="2 3">IFM 47045</strain>
    </source>
</reference>
<dbReference type="PANTHER" id="PTHR30619">
    <property type="entry name" value="DNA INTERNALIZATION/COMPETENCE PROTEIN COMEC/REC2"/>
    <property type="match status" value="1"/>
</dbReference>
<feature type="coiled-coil region" evidence="1">
    <location>
        <begin position="2597"/>
        <end position="2631"/>
    </location>
</feature>
<evidence type="ECO:0000313" key="2">
    <source>
        <dbReference type="EMBL" id="GIK07592.1"/>
    </source>
</evidence>
<keyword evidence="1" id="KW-0175">Coiled coil</keyword>
<dbReference type="SUPFAM" id="SSF56281">
    <property type="entry name" value="Metallo-hydrolase/oxidoreductase"/>
    <property type="match status" value="1"/>
</dbReference>
<sequence length="3177" mass="338538">MATDPRTLLHVVYAGRGDALILEYTTEPGGQRRFVLVDGGPRTAGPPTYTPKPYYKYLFHALKDVWSKRNSGEIIDVDAMFCSHPHEDHIDGLIQLLDSMNDEASLLMFNGPFVLPNVTTSKTEELDDVFKKVSFVRMDQGWTDTTVPGIGVDYPDRKELLVYERGKRLPGIIDKDRVNLSSILMSTDPDATRGAGRVYFTGDNVGHIIERYVGPPPTGTPLQTFSIYKIQHHGSKNNSEIHAVSRDVGTEVEREGAVLYILTHYVAVMEGTSSTASLRKFIPPDSLLCLGDYMKTQLGTLADVKKYLGVLVSRQDRYKASIMAQSVPATLSPDHGGPFPADMKITPNKLMLKATSYFNRLSDSDGRFDLFYDVTAPHRRQEPWWVSWQEPEDFCPEFYILLPIPGIRQFYSSFQADCYVISANETYRHPSAATLIGLGMAVMDQHRMDQRRAARVYLTEGQTVDSSDIVDLCVAATGGITANQLFDQKLLSIWYRSSGYYFTLDGSGSPPASKDREITKRTTQLSFPTDTLTRGSLQNQLEEDTTVLPLRTTISNASEVRYTVYCPVGATNWYLDLLSGQPQVSSTVNAVTYVYDSTDRWPDPAPGANSSTVYIVQTTTGPSAASFPWKFQVGSRSGRLQDNNLAWQLIWERPVTGGSGSEKAAFYVDKTTNAVGSRTYQDPPPMGFDAIRFHFTIVSPVGVSPKLRMQPHGAALPTLKDYYTAIGLLMPPTISCGDALRALLGASILGQLDLSLNFEIAVLGWSVDPQKSSVDFDDEKISTTVHAVGLGFSLPPGTTIPFDNVHLKVLSVMLTIDWPDDTTNPGTPLKLDLVVDAERSVRLSCNPRLNNVDRVTTMRECLLGMGVTADELSTLRVPKLLGFLINNPNTVVEALLNAIPSFLVNAGLPLLKPDLDNSTVDAFWDPLGKIIIRRADIICQVAGVSGWASQSIAGIALTMGDITITATDILTPNQQLSFTGSASFTHVADTEGITLGFSCVLGSDASDLVFSISGTEAVSALPTLLPGVPNLTQLKTPFSASSLGQMTSSMIGFSIKQPVNSIPTYDLASLFVVVSLDDWKAFLPSSFPIGGIDNDSVIIRVLVMEPRNVDTMLVAVNIDCAIHLSSPLPPVLNVKFAADPLVTAGAYEFRLTVGAPPITDLGATTGLTLANVCQAIGMADVSSGIGNSIPVLGQVLTAIQVVELSVAVLQQTSASTTKYTFGDWRLSLYVDSFVIVPKVLTISQASMDMHNINGLFSCEVNGSVVLTSANAATQVDVVFKPPTQGAAGQIRIDAPRGLSIANIMDAFGLPDLTSVPVVGTIISVAVNSVHCTLGYPENATDIACLGATIELRFDSLDPGILSLAALTLSVEYHEPNDPLGPGYEQKAFSVRALLADGTSAATVSYDSHAGTLSATLVQVQTVSVTQLLQKILPSMVANVLSGLIGNMKFDHVDLVLDTANENIKSFSIALTSDETLAVGNLTLTSLNVVYAAATTGSPATPATLVVQGVFQKDTVGAVISISCTSNDAASPPVNSAVNVAFSVTALTPTSLPLSGFIGLLGIPLPTYTPPVGCPTFDGLQVTDISGEISVTTVSTSSTVTGTSLEIVSLNASVVTLPGSGIGILPTLGIQLTQMRLNISYANKLTSGSISGYLPISGIGGIWVLFAIQGGQELYAADLNLGSQQQMDATDIYHTFLNVDEWTIPADLNIPSALPLVDLHARVIRGVSIDVWGFGTTGPAGWEVAASGVKLTTASLGGRIRILEPPKPTAPGVSLASTVPAPKQREYYVYIIGTASFTGFSGANAAEARLNIKPDDGVTFTAGVNKTATGSDLNTLSQELDASPDSNWSSIIPKTTTSISLDQDGIYVYANLTKGKTTFALYGSVTGIGSLLLLGRPNMTPGSTGRSYFVSLVIQDLGAIWPSFSNIMGLFDFSMLTAEIMAYDGTVDDMYTDLKNLPIDFAASDVVVPDASTVIAPMLAEYGGTKLGNAALFSGTLSLTGRSPKPMTGGFAMASDPSSTGTVTLWAHVPENPSTGVFGMIMKDVALLGGAIVVNGFGQYTEKRLTISAASLVLKIPGMADTLDFQVELTVTPEETNFNVSTSKLTLPSPFGDMFSVTFQTLGIAGNIVQVKGKTVPTYTLSTTSVLLGGKPTGLGGSIIFPGGKPQIAVLDAMNMNILDIFTKIIQYSPVTGSTPGSWPVLYNPFTVKNAVIYYNSGAAYASKAVTYQPSYNVHAELSMFGVEFSLDINIPSRAGIKVTGTYIGTIDLKFVQLGPYPPSSPTTKGPTLTIDTTAKATLYQYESAVSFFGLEGLGITLQYTKDGQEDLYSGDLKYDRTILGVANPSISVSYNSTTDQWSFGPWDIIQDISNAVDIIKEILKQSETQSCGSLVGLALDNVTIKVSPKLTLTSGTDTSRTALAGTPYLKISFDVTFSLTVAKKEIFSIPLPNDHLIPPQKMRVADFNTTSLESFVLSVFVQFAKNLAFAVLENPSALGALIAQMVISEFGEELVTNLLCRGCDNPDLETTAKNWADKNHSDGEDSGGQSQDKFDGVASAEAIDAAADLFAAGSALLATTLGILGTLAALIDKIAKIFGIDAGLEQKLSDLQNKVDKLQAEKSAANALLNKALDMGGIPNLKWASVTRLEDAAPQTSVAIDWSKAVPNSKAASWYKGFNGFQWIVSANTTGGISDPGVTYTETDSTKRATTLQDAEFAYSSTVYVWATARYGDFHSDTTPPAATITHIPYLRPPTLTLTSTATGLTVQFSGQVNPPAQESYMLQIAGTDVASRSLILFEQTLPKSPSDGVNIRWDQLTPTSPMPASITAYIQAVSSDSSKAHDSIFVASSTSFNLLAPPTGLTVKPDENDTNITVSWNQPGAMPTAPDYDLEVRDRNNVLIEPVTITPGTSPDGKRSTQISSIKFTAGESIAVAVRAHVPSTAPQGTISIFTLPVTSVIQPSAIPVIDSSNTYWDIPSKTLHLVVGFAADILSSSTFQVRPDDLTRPPLTVSSSTITKRSASLVVTEVPSNPWPKAILVAATVSAGETGPYSAPWTFPAAAAGGIAAPYPAVQFSSIGPPTMTVYWDLVPNAQWTTLSLIYQAPGPIWPPHIVTQRVDSPKSAYTFALKALFDESKGAQTGSSGSMTVAEAAPWGWRFSLSMESCANGIRGGGVMLWRPGP</sequence>
<dbReference type="Gene3D" id="3.60.15.10">
    <property type="entry name" value="Ribonuclease Z/Hydroxyacylglutathione hydrolase-like"/>
    <property type="match status" value="1"/>
</dbReference>
<organism evidence="2 3">
    <name type="scientific">Aspergillus viridinutans</name>
    <dbReference type="NCBI Taxonomy" id="75553"/>
    <lineage>
        <taxon>Eukaryota</taxon>
        <taxon>Fungi</taxon>
        <taxon>Dikarya</taxon>
        <taxon>Ascomycota</taxon>
        <taxon>Pezizomycotina</taxon>
        <taxon>Eurotiomycetes</taxon>
        <taxon>Eurotiomycetidae</taxon>
        <taxon>Eurotiales</taxon>
        <taxon>Aspergillaceae</taxon>
        <taxon>Aspergillus</taxon>
        <taxon>Aspergillus subgen. Fumigati</taxon>
    </lineage>
</organism>